<dbReference type="EMBL" id="JAHRIN010010750">
    <property type="protein sequence ID" value="MEQ2195316.1"/>
    <property type="molecule type" value="Genomic_DNA"/>
</dbReference>
<dbReference type="PANTHER" id="PTHR46603:SF1">
    <property type="entry name" value="ABSCISSION_NOCUT CHECKPOINT REGULATOR"/>
    <property type="match status" value="1"/>
</dbReference>
<evidence type="ECO:0000313" key="2">
    <source>
        <dbReference type="EMBL" id="MEQ2195316.1"/>
    </source>
</evidence>
<keyword evidence="3" id="KW-1185">Reference proteome</keyword>
<organism evidence="2 3">
    <name type="scientific">Xenoophorus captivus</name>
    <dbReference type="NCBI Taxonomy" id="1517983"/>
    <lineage>
        <taxon>Eukaryota</taxon>
        <taxon>Metazoa</taxon>
        <taxon>Chordata</taxon>
        <taxon>Craniata</taxon>
        <taxon>Vertebrata</taxon>
        <taxon>Euteleostomi</taxon>
        <taxon>Actinopterygii</taxon>
        <taxon>Neopterygii</taxon>
        <taxon>Teleostei</taxon>
        <taxon>Neoteleostei</taxon>
        <taxon>Acanthomorphata</taxon>
        <taxon>Ovalentaria</taxon>
        <taxon>Atherinomorphae</taxon>
        <taxon>Cyprinodontiformes</taxon>
        <taxon>Goodeidae</taxon>
        <taxon>Xenoophorus</taxon>
    </lineage>
</organism>
<dbReference type="PANTHER" id="PTHR46603">
    <property type="entry name" value="ABSCISSION/NOCUT CHECKPOINT REGULATOR"/>
    <property type="match status" value="1"/>
</dbReference>
<proteinExistence type="predicted"/>
<feature type="region of interest" description="Disordered" evidence="1">
    <location>
        <begin position="1"/>
        <end position="33"/>
    </location>
</feature>
<gene>
    <name evidence="2" type="ORF">XENOCAPTIV_010843</name>
</gene>
<dbReference type="CDD" id="cd19817">
    <property type="entry name" value="Bbox1_ANCHR-like"/>
    <property type="match status" value="1"/>
</dbReference>
<dbReference type="Proteomes" id="UP001434883">
    <property type="component" value="Unassembled WGS sequence"/>
</dbReference>
<name>A0ABV0QHL9_9TELE</name>
<evidence type="ECO:0000313" key="3">
    <source>
        <dbReference type="Proteomes" id="UP001434883"/>
    </source>
</evidence>
<dbReference type="Pfam" id="PF22586">
    <property type="entry name" value="ANCHR-like_BBOX"/>
    <property type="match status" value="1"/>
</dbReference>
<sequence length="159" mass="17967">MNDLNKGEGAASDENLEDNQGAVGQQEAEKDRLLEEAMQELRNEHHSQDQILHMAKRLAQLKGQDPDKGVWSKGHYNLIFLPSVYSRISKKQSKTMQYNLSGYERITPALKSRTSPGAAAHQPSDSDDEELPWCCICNHDATLRCHTCDGDLYCSRCFR</sequence>
<reference evidence="2 3" key="1">
    <citation type="submission" date="2021-06" db="EMBL/GenBank/DDBJ databases">
        <authorList>
            <person name="Palmer J.M."/>
        </authorList>
    </citation>
    <scope>NUCLEOTIDE SEQUENCE [LARGE SCALE GENOMIC DNA]</scope>
    <source>
        <strain evidence="2 3">XC_2019</strain>
        <tissue evidence="2">Muscle</tissue>
    </source>
</reference>
<accession>A0ABV0QHL9</accession>
<evidence type="ECO:0000256" key="1">
    <source>
        <dbReference type="SAM" id="MobiDB-lite"/>
    </source>
</evidence>
<dbReference type="InterPro" id="IPR044553">
    <property type="entry name" value="Bbox1_ANCHR"/>
</dbReference>
<evidence type="ECO:0008006" key="4">
    <source>
        <dbReference type="Google" id="ProtNLM"/>
    </source>
</evidence>
<dbReference type="SUPFAM" id="SSF57845">
    <property type="entry name" value="B-box zinc-binding domain"/>
    <property type="match status" value="1"/>
</dbReference>
<protein>
    <recommendedName>
        <fullName evidence="4">Zinc finger, FYVE domain containing 19</fullName>
    </recommendedName>
</protein>
<comment type="caution">
    <text evidence="2">The sequence shown here is derived from an EMBL/GenBank/DDBJ whole genome shotgun (WGS) entry which is preliminary data.</text>
</comment>